<dbReference type="Proteomes" id="UP000821866">
    <property type="component" value="Chromosome 6"/>
</dbReference>
<reference evidence="4" key="1">
    <citation type="journal article" date="2020" name="Cell">
        <title>Large-Scale Comparative Analyses of Tick Genomes Elucidate Their Genetic Diversity and Vector Capacities.</title>
        <authorList>
            <consortium name="Tick Genome and Microbiome Consortium (TIGMIC)"/>
            <person name="Jia N."/>
            <person name="Wang J."/>
            <person name="Shi W."/>
            <person name="Du L."/>
            <person name="Sun Y."/>
            <person name="Zhan W."/>
            <person name="Jiang J.F."/>
            <person name="Wang Q."/>
            <person name="Zhang B."/>
            <person name="Ji P."/>
            <person name="Bell-Sakyi L."/>
            <person name="Cui X.M."/>
            <person name="Yuan T.T."/>
            <person name="Jiang B.G."/>
            <person name="Yang W.F."/>
            <person name="Lam T.T."/>
            <person name="Chang Q.C."/>
            <person name="Ding S.J."/>
            <person name="Wang X.J."/>
            <person name="Zhu J.G."/>
            <person name="Ruan X.D."/>
            <person name="Zhao L."/>
            <person name="Wei J.T."/>
            <person name="Ye R.Z."/>
            <person name="Que T.C."/>
            <person name="Du C.H."/>
            <person name="Zhou Y.H."/>
            <person name="Cheng J.X."/>
            <person name="Dai P.F."/>
            <person name="Guo W.B."/>
            <person name="Han X.H."/>
            <person name="Huang E.J."/>
            <person name="Li L.F."/>
            <person name="Wei W."/>
            <person name="Gao Y.C."/>
            <person name="Liu J.Z."/>
            <person name="Shao H.Z."/>
            <person name="Wang X."/>
            <person name="Wang C.C."/>
            <person name="Yang T.C."/>
            <person name="Huo Q.B."/>
            <person name="Li W."/>
            <person name="Chen H.Y."/>
            <person name="Chen S.E."/>
            <person name="Zhou L.G."/>
            <person name="Ni X.B."/>
            <person name="Tian J.H."/>
            <person name="Sheng Y."/>
            <person name="Liu T."/>
            <person name="Pan Y.S."/>
            <person name="Xia L.Y."/>
            <person name="Li J."/>
            <person name="Zhao F."/>
            <person name="Cao W.C."/>
        </authorList>
    </citation>
    <scope>NUCLEOTIDE SEQUENCE</scope>
    <source>
        <strain evidence="4">Rmic-2018</strain>
    </source>
</reference>
<keyword evidence="5" id="KW-1185">Reference proteome</keyword>
<feature type="domain" description="DDE Tnp4" evidence="3">
    <location>
        <begin position="94"/>
        <end position="161"/>
    </location>
</feature>
<dbReference type="AlphaFoldDB" id="A0A9J6DL22"/>
<dbReference type="EMBL" id="JABSTU010000008">
    <property type="protein sequence ID" value="KAH8022775.1"/>
    <property type="molecule type" value="Genomic_DNA"/>
</dbReference>
<dbReference type="PANTHER" id="PTHR23080">
    <property type="entry name" value="THAP DOMAIN PROTEIN"/>
    <property type="match status" value="1"/>
</dbReference>
<accession>A0A9J6DL22</accession>
<evidence type="ECO:0000256" key="1">
    <source>
        <dbReference type="ARBA" id="ARBA00001968"/>
    </source>
</evidence>
<comment type="cofactor">
    <cofactor evidence="1">
        <name>a divalent metal cation</name>
        <dbReference type="ChEBI" id="CHEBI:60240"/>
    </cofactor>
</comment>
<comment type="caution">
    <text evidence="4">The sequence shown here is derived from an EMBL/GenBank/DDBJ whole genome shotgun (WGS) entry which is preliminary data.</text>
</comment>
<keyword evidence="2" id="KW-0479">Metal-binding</keyword>
<dbReference type="Pfam" id="PF13359">
    <property type="entry name" value="DDE_Tnp_4"/>
    <property type="match status" value="1"/>
</dbReference>
<dbReference type="GO" id="GO:0046872">
    <property type="term" value="F:metal ion binding"/>
    <property type="evidence" value="ECO:0007669"/>
    <property type="project" value="UniProtKB-KW"/>
</dbReference>
<evidence type="ECO:0000313" key="5">
    <source>
        <dbReference type="Proteomes" id="UP000821866"/>
    </source>
</evidence>
<organism evidence="4 5">
    <name type="scientific">Rhipicephalus microplus</name>
    <name type="common">Cattle tick</name>
    <name type="synonym">Boophilus microplus</name>
    <dbReference type="NCBI Taxonomy" id="6941"/>
    <lineage>
        <taxon>Eukaryota</taxon>
        <taxon>Metazoa</taxon>
        <taxon>Ecdysozoa</taxon>
        <taxon>Arthropoda</taxon>
        <taxon>Chelicerata</taxon>
        <taxon>Arachnida</taxon>
        <taxon>Acari</taxon>
        <taxon>Parasitiformes</taxon>
        <taxon>Ixodida</taxon>
        <taxon>Ixodoidea</taxon>
        <taxon>Ixodidae</taxon>
        <taxon>Rhipicephalinae</taxon>
        <taxon>Rhipicephalus</taxon>
        <taxon>Boophilus</taxon>
    </lineage>
</organism>
<evidence type="ECO:0000259" key="3">
    <source>
        <dbReference type="Pfam" id="PF13359"/>
    </source>
</evidence>
<gene>
    <name evidence="4" type="ORF">HPB51_005073</name>
</gene>
<dbReference type="PANTHER" id="PTHR23080:SF143">
    <property type="entry name" value="SI:DKEY-56D12.4"/>
    <property type="match status" value="1"/>
</dbReference>
<evidence type="ECO:0000256" key="2">
    <source>
        <dbReference type="ARBA" id="ARBA00022723"/>
    </source>
</evidence>
<proteinExistence type="predicted"/>
<name>A0A9J6DL22_RHIMP</name>
<reference evidence="4" key="2">
    <citation type="submission" date="2021-09" db="EMBL/GenBank/DDBJ databases">
        <authorList>
            <person name="Jia N."/>
            <person name="Wang J."/>
            <person name="Shi W."/>
            <person name="Du L."/>
            <person name="Sun Y."/>
            <person name="Zhan W."/>
            <person name="Jiang J."/>
            <person name="Wang Q."/>
            <person name="Zhang B."/>
            <person name="Ji P."/>
            <person name="Sakyi L.B."/>
            <person name="Cui X."/>
            <person name="Yuan T."/>
            <person name="Jiang B."/>
            <person name="Yang W."/>
            <person name="Lam T.T.-Y."/>
            <person name="Chang Q."/>
            <person name="Ding S."/>
            <person name="Wang X."/>
            <person name="Zhu J."/>
            <person name="Ruan X."/>
            <person name="Zhao L."/>
            <person name="Wei J."/>
            <person name="Que T."/>
            <person name="Du C."/>
            <person name="Cheng J."/>
            <person name="Dai P."/>
            <person name="Han X."/>
            <person name="Huang E."/>
            <person name="Gao Y."/>
            <person name="Liu J."/>
            <person name="Shao H."/>
            <person name="Ye R."/>
            <person name="Li L."/>
            <person name="Wei W."/>
            <person name="Wang X."/>
            <person name="Wang C."/>
            <person name="Huo Q."/>
            <person name="Li W."/>
            <person name="Guo W."/>
            <person name="Chen H."/>
            <person name="Chen S."/>
            <person name="Zhou L."/>
            <person name="Zhou L."/>
            <person name="Ni X."/>
            <person name="Tian J."/>
            <person name="Zhou Y."/>
            <person name="Sheng Y."/>
            <person name="Liu T."/>
            <person name="Pan Y."/>
            <person name="Xia L."/>
            <person name="Li J."/>
            <person name="Zhao F."/>
            <person name="Cao W."/>
        </authorList>
    </citation>
    <scope>NUCLEOTIDE SEQUENCE</scope>
    <source>
        <strain evidence="4">Rmic-2018</strain>
        <tissue evidence="4">Larvae</tissue>
    </source>
</reference>
<dbReference type="InterPro" id="IPR027806">
    <property type="entry name" value="HARBI1_dom"/>
</dbReference>
<evidence type="ECO:0000313" key="4">
    <source>
        <dbReference type="EMBL" id="KAH8022775.1"/>
    </source>
</evidence>
<sequence>MKTQSMKKYNVVPCDVPEDVLTSPPALLGQHRIDEFPANLQLHMQKYLKKCLEFNALQDKVAALEKELEEHWASESVGREDIAPWEYSRIMDNSNQCWSGKNSDKQLVLLTDFTKKLQYGDEVMADRGFNVTEELAVLGVRLIKPAFTKGKNQLLQVEVQSRERFLVSASELNRVSGNY</sequence>
<protein>
    <recommendedName>
        <fullName evidence="3">DDE Tnp4 domain-containing protein</fullName>
    </recommendedName>
</protein>